<organism evidence="2 3">
    <name type="scientific">Catenulispora acidiphila (strain DSM 44928 / JCM 14897 / NBRC 102108 / NRRL B-24433 / ID139908)</name>
    <dbReference type="NCBI Taxonomy" id="479433"/>
    <lineage>
        <taxon>Bacteria</taxon>
        <taxon>Bacillati</taxon>
        <taxon>Actinomycetota</taxon>
        <taxon>Actinomycetes</taxon>
        <taxon>Catenulisporales</taxon>
        <taxon>Catenulisporaceae</taxon>
        <taxon>Catenulispora</taxon>
    </lineage>
</organism>
<evidence type="ECO:0000256" key="1">
    <source>
        <dbReference type="SAM" id="Phobius"/>
    </source>
</evidence>
<sequence precursor="true">MAVTVPLGKMLYLCVAALGVINLFLGYVSAGDGDSMNLYKVGVAIYTLAPTMFFLAGLVAVRGFLPRERAPGALPAMISSAIFVTLVLSAISSDGAGDLQTLFLVFGAVQFVIAWLAYLFDSGVIAARR</sequence>
<dbReference type="InterPro" id="IPR035166">
    <property type="entry name" value="DUF5336"/>
</dbReference>
<feature type="transmembrane region" description="Helical" evidence="1">
    <location>
        <begin position="99"/>
        <end position="120"/>
    </location>
</feature>
<keyword evidence="1" id="KW-0472">Membrane</keyword>
<dbReference type="HOGENOM" id="CLU_1944841_0_0_11"/>
<dbReference type="STRING" id="479433.Caci_2178"/>
<reference evidence="2 3" key="1">
    <citation type="journal article" date="2009" name="Stand. Genomic Sci.">
        <title>Complete genome sequence of Catenulispora acidiphila type strain (ID 139908).</title>
        <authorList>
            <person name="Copeland A."/>
            <person name="Lapidus A."/>
            <person name="Glavina Del Rio T."/>
            <person name="Nolan M."/>
            <person name="Lucas S."/>
            <person name="Chen F."/>
            <person name="Tice H."/>
            <person name="Cheng J.F."/>
            <person name="Bruce D."/>
            <person name="Goodwin L."/>
            <person name="Pitluck S."/>
            <person name="Mikhailova N."/>
            <person name="Pati A."/>
            <person name="Ivanova N."/>
            <person name="Mavromatis K."/>
            <person name="Chen A."/>
            <person name="Palaniappan K."/>
            <person name="Chain P."/>
            <person name="Land M."/>
            <person name="Hauser L."/>
            <person name="Chang Y.J."/>
            <person name="Jeffries C.D."/>
            <person name="Chertkov O."/>
            <person name="Brettin T."/>
            <person name="Detter J.C."/>
            <person name="Han C."/>
            <person name="Ali Z."/>
            <person name="Tindall B.J."/>
            <person name="Goker M."/>
            <person name="Bristow J."/>
            <person name="Eisen J.A."/>
            <person name="Markowitz V."/>
            <person name="Hugenholtz P."/>
            <person name="Kyrpides N.C."/>
            <person name="Klenk H.P."/>
        </authorList>
    </citation>
    <scope>NUCLEOTIDE SEQUENCE [LARGE SCALE GENOMIC DNA]</scope>
    <source>
        <strain evidence="3">DSM 44928 / JCM 14897 / NBRC 102108 / NRRL B-24433 / ID139908</strain>
    </source>
</reference>
<feature type="transmembrane region" description="Helical" evidence="1">
    <location>
        <begin position="12"/>
        <end position="31"/>
    </location>
</feature>
<dbReference type="AlphaFoldDB" id="C7QHS2"/>
<name>C7QHS2_CATAD</name>
<keyword evidence="1" id="KW-0812">Transmembrane</keyword>
<protein>
    <submittedName>
        <fullName evidence="2">34 kDa antigenic protein</fullName>
    </submittedName>
</protein>
<keyword evidence="1" id="KW-1133">Transmembrane helix</keyword>
<dbReference type="KEGG" id="cai:Caci_2178"/>
<dbReference type="Proteomes" id="UP000000851">
    <property type="component" value="Chromosome"/>
</dbReference>
<evidence type="ECO:0000313" key="3">
    <source>
        <dbReference type="Proteomes" id="UP000000851"/>
    </source>
</evidence>
<dbReference type="InParanoid" id="C7QHS2"/>
<gene>
    <name evidence="2" type="ordered locus">Caci_2178</name>
</gene>
<dbReference type="Pfam" id="PF17270">
    <property type="entry name" value="DUF5336"/>
    <property type="match status" value="1"/>
</dbReference>
<feature type="transmembrane region" description="Helical" evidence="1">
    <location>
        <begin position="73"/>
        <end position="93"/>
    </location>
</feature>
<accession>C7QHS2</accession>
<feature type="transmembrane region" description="Helical" evidence="1">
    <location>
        <begin position="43"/>
        <end position="61"/>
    </location>
</feature>
<dbReference type="RefSeq" id="WP_012786390.1">
    <property type="nucleotide sequence ID" value="NC_013131.1"/>
</dbReference>
<proteinExistence type="predicted"/>
<evidence type="ECO:0000313" key="2">
    <source>
        <dbReference type="EMBL" id="ACU71097.1"/>
    </source>
</evidence>
<dbReference type="EMBL" id="CP001700">
    <property type="protein sequence ID" value="ACU71097.1"/>
    <property type="molecule type" value="Genomic_DNA"/>
</dbReference>
<keyword evidence="3" id="KW-1185">Reference proteome</keyword>